<dbReference type="Pfam" id="PF00005">
    <property type="entry name" value="ABC_tran"/>
    <property type="match status" value="1"/>
</dbReference>
<keyword evidence="3" id="KW-0547">Nucleotide-binding</keyword>
<evidence type="ECO:0000313" key="6">
    <source>
        <dbReference type="EMBL" id="SVA93390.1"/>
    </source>
</evidence>
<dbReference type="InterPro" id="IPR017871">
    <property type="entry name" value="ABC_transporter-like_CS"/>
</dbReference>
<organism evidence="6">
    <name type="scientific">marine metagenome</name>
    <dbReference type="NCBI Taxonomy" id="408172"/>
    <lineage>
        <taxon>unclassified sequences</taxon>
        <taxon>metagenomes</taxon>
        <taxon>ecological metagenomes</taxon>
    </lineage>
</organism>
<evidence type="ECO:0000256" key="3">
    <source>
        <dbReference type="ARBA" id="ARBA00022741"/>
    </source>
</evidence>
<dbReference type="InterPro" id="IPR050153">
    <property type="entry name" value="Metal_Ion_Import_ABC"/>
</dbReference>
<proteinExistence type="inferred from homology"/>
<evidence type="ECO:0000256" key="2">
    <source>
        <dbReference type="ARBA" id="ARBA00022448"/>
    </source>
</evidence>
<keyword evidence="2" id="KW-0813">Transport</keyword>
<dbReference type="FunFam" id="3.40.50.300:FF:000134">
    <property type="entry name" value="Iron-enterobactin ABC transporter ATP-binding protein"/>
    <property type="match status" value="1"/>
</dbReference>
<accession>A0A381ZVX1</accession>
<evidence type="ECO:0000256" key="1">
    <source>
        <dbReference type="ARBA" id="ARBA00005417"/>
    </source>
</evidence>
<dbReference type="PANTHER" id="PTHR42734:SF17">
    <property type="entry name" value="METAL TRANSPORT SYSTEM ATP-BINDING PROTEIN TM_0124-RELATED"/>
    <property type="match status" value="1"/>
</dbReference>
<dbReference type="PANTHER" id="PTHR42734">
    <property type="entry name" value="METAL TRANSPORT SYSTEM ATP-BINDING PROTEIN TM_0124-RELATED"/>
    <property type="match status" value="1"/>
</dbReference>
<gene>
    <name evidence="6" type="ORF">METZ01_LOCUS146244</name>
</gene>
<dbReference type="Gene3D" id="3.40.50.300">
    <property type="entry name" value="P-loop containing nucleotide triphosphate hydrolases"/>
    <property type="match status" value="1"/>
</dbReference>
<keyword evidence="4" id="KW-0067">ATP-binding</keyword>
<evidence type="ECO:0000259" key="5">
    <source>
        <dbReference type="PROSITE" id="PS50893"/>
    </source>
</evidence>
<sequence length="247" mass="27725">MDLVIKIKNLHFSYGGPKILENIEIDIQRNEFIGMVGPNGSGKTTLLKIIMGVLTPDKGSIEVFGKPPFQSVKEIGYMPQFTPFSRDFPISVEEVVLMGRLGKTSSIGFFNKADKRAAEKSMNDVGILDLRKRAIDSLSGGQLQRVLIARALTCEPKIMILDEPTANVDMKIEKDIFDLLKRLNEKITIIVVTHDIGFISQYIHRVACINRTLICHPTSELTGETIENMYGTHMHMVHHHHGDEKTL</sequence>
<dbReference type="AlphaFoldDB" id="A0A381ZVX1"/>
<dbReference type="InterPro" id="IPR027417">
    <property type="entry name" value="P-loop_NTPase"/>
</dbReference>
<dbReference type="EMBL" id="UINC01022873">
    <property type="protein sequence ID" value="SVA93390.1"/>
    <property type="molecule type" value="Genomic_DNA"/>
</dbReference>
<dbReference type="PROSITE" id="PS50893">
    <property type="entry name" value="ABC_TRANSPORTER_2"/>
    <property type="match status" value="1"/>
</dbReference>
<dbReference type="GO" id="GO:0016887">
    <property type="term" value="F:ATP hydrolysis activity"/>
    <property type="evidence" value="ECO:0007669"/>
    <property type="project" value="InterPro"/>
</dbReference>
<dbReference type="InterPro" id="IPR003439">
    <property type="entry name" value="ABC_transporter-like_ATP-bd"/>
</dbReference>
<dbReference type="SUPFAM" id="SSF52540">
    <property type="entry name" value="P-loop containing nucleoside triphosphate hydrolases"/>
    <property type="match status" value="1"/>
</dbReference>
<feature type="domain" description="ABC transporter" evidence="5">
    <location>
        <begin position="5"/>
        <end position="236"/>
    </location>
</feature>
<protein>
    <recommendedName>
        <fullName evidence="5">ABC transporter domain-containing protein</fullName>
    </recommendedName>
</protein>
<comment type="similarity">
    <text evidence="1">Belongs to the ABC transporter superfamily.</text>
</comment>
<reference evidence="6" key="1">
    <citation type="submission" date="2018-05" db="EMBL/GenBank/DDBJ databases">
        <authorList>
            <person name="Lanie J.A."/>
            <person name="Ng W.-L."/>
            <person name="Kazmierczak K.M."/>
            <person name="Andrzejewski T.M."/>
            <person name="Davidsen T.M."/>
            <person name="Wayne K.J."/>
            <person name="Tettelin H."/>
            <person name="Glass J.I."/>
            <person name="Rusch D."/>
            <person name="Podicherti R."/>
            <person name="Tsui H.-C.T."/>
            <person name="Winkler M.E."/>
        </authorList>
    </citation>
    <scope>NUCLEOTIDE SEQUENCE</scope>
</reference>
<evidence type="ECO:0000256" key="4">
    <source>
        <dbReference type="ARBA" id="ARBA00022840"/>
    </source>
</evidence>
<dbReference type="InterPro" id="IPR003593">
    <property type="entry name" value="AAA+_ATPase"/>
</dbReference>
<dbReference type="GO" id="GO:0005524">
    <property type="term" value="F:ATP binding"/>
    <property type="evidence" value="ECO:0007669"/>
    <property type="project" value="UniProtKB-KW"/>
</dbReference>
<name>A0A381ZVX1_9ZZZZ</name>
<dbReference type="CDD" id="cd03235">
    <property type="entry name" value="ABC_Metallic_Cations"/>
    <property type="match status" value="1"/>
</dbReference>
<dbReference type="SMART" id="SM00382">
    <property type="entry name" value="AAA"/>
    <property type="match status" value="1"/>
</dbReference>
<dbReference type="PROSITE" id="PS00211">
    <property type="entry name" value="ABC_TRANSPORTER_1"/>
    <property type="match status" value="1"/>
</dbReference>